<dbReference type="GO" id="GO:0003677">
    <property type="term" value="F:DNA binding"/>
    <property type="evidence" value="ECO:0007669"/>
    <property type="project" value="UniProtKB-UniRule"/>
</dbReference>
<dbReference type="InterPro" id="IPR001647">
    <property type="entry name" value="HTH_TetR"/>
</dbReference>
<reference evidence="4 5" key="1">
    <citation type="submission" date="2019-06" db="EMBL/GenBank/DDBJ databases">
        <title>Genome of new Rhodobacteraceae sp. SM1903.</title>
        <authorList>
            <person name="Ren X."/>
        </authorList>
    </citation>
    <scope>NUCLEOTIDE SEQUENCE [LARGE SCALE GENOMIC DNA]</scope>
    <source>
        <strain evidence="4 5">SM1903</strain>
    </source>
</reference>
<dbReference type="SUPFAM" id="SSF46689">
    <property type="entry name" value="Homeodomain-like"/>
    <property type="match status" value="1"/>
</dbReference>
<evidence type="ECO:0000256" key="2">
    <source>
        <dbReference type="PROSITE-ProRule" id="PRU00335"/>
    </source>
</evidence>
<evidence type="ECO:0000313" key="4">
    <source>
        <dbReference type="EMBL" id="TNY32843.1"/>
    </source>
</evidence>
<dbReference type="InterPro" id="IPR050624">
    <property type="entry name" value="HTH-type_Tx_Regulator"/>
</dbReference>
<organism evidence="4 5">
    <name type="scientific">Pelagovum pacificum</name>
    <dbReference type="NCBI Taxonomy" id="2588711"/>
    <lineage>
        <taxon>Bacteria</taxon>
        <taxon>Pseudomonadati</taxon>
        <taxon>Pseudomonadota</taxon>
        <taxon>Alphaproteobacteria</taxon>
        <taxon>Rhodobacterales</taxon>
        <taxon>Paracoccaceae</taxon>
        <taxon>Pelagovum</taxon>
    </lineage>
</organism>
<proteinExistence type="predicted"/>
<feature type="domain" description="HTH tetR-type" evidence="3">
    <location>
        <begin position="112"/>
        <end position="172"/>
    </location>
</feature>
<keyword evidence="5" id="KW-1185">Reference proteome</keyword>
<dbReference type="Pfam" id="PF00440">
    <property type="entry name" value="TetR_N"/>
    <property type="match status" value="1"/>
</dbReference>
<dbReference type="OrthoDB" id="9811084at2"/>
<protein>
    <submittedName>
        <fullName evidence="4">TetR/AcrR family transcriptional regulator</fullName>
    </submittedName>
</protein>
<dbReference type="Gene3D" id="1.10.357.10">
    <property type="entry name" value="Tetracycline Repressor, domain 2"/>
    <property type="match status" value="1"/>
</dbReference>
<evidence type="ECO:0000313" key="5">
    <source>
        <dbReference type="Proteomes" id="UP000314011"/>
    </source>
</evidence>
<dbReference type="PANTHER" id="PTHR43479:SF7">
    <property type="entry name" value="TETR-FAMILY TRANSCRIPTIONAL REGULATOR"/>
    <property type="match status" value="1"/>
</dbReference>
<dbReference type="PANTHER" id="PTHR43479">
    <property type="entry name" value="ACREF/ENVCD OPERON REPRESSOR-RELATED"/>
    <property type="match status" value="1"/>
</dbReference>
<keyword evidence="1 2" id="KW-0238">DNA-binding</keyword>
<dbReference type="InterPro" id="IPR009057">
    <property type="entry name" value="Homeodomain-like_sf"/>
</dbReference>
<sequence length="284" mass="31519">MRRLFGRRVAEDRRGVHVAAQEADGLAVLEVDGGVKDHLAGSFSFAKADGTLPRRMQLGLSVSGHAMPNGRPSGNRHRCVKDVERPSPLEMGNPRRIAEDAMPKDTMDRRVRRTRTVLAQTAEALLDEGRWTEASVQEICQRADLARSSFYAHFACKEGLLTWMLEEKLAASDDEIAAIPDRHGRLVTLTWLVWHIRSARPLYRHLLSDAGPVGLRRRHEVRLRTALSREIGRSVQGRGPEPLRFMAAGALAVVEDWLARDKGLGTADVEERLHALVSPALAVA</sequence>
<feature type="DNA-binding region" description="H-T-H motif" evidence="2">
    <location>
        <begin position="135"/>
        <end position="154"/>
    </location>
</feature>
<dbReference type="Proteomes" id="UP000314011">
    <property type="component" value="Unassembled WGS sequence"/>
</dbReference>
<evidence type="ECO:0000256" key="1">
    <source>
        <dbReference type="ARBA" id="ARBA00023125"/>
    </source>
</evidence>
<dbReference type="EMBL" id="VFFF01000001">
    <property type="protein sequence ID" value="TNY32843.1"/>
    <property type="molecule type" value="Genomic_DNA"/>
</dbReference>
<comment type="caution">
    <text evidence="4">The sequence shown here is derived from an EMBL/GenBank/DDBJ whole genome shotgun (WGS) entry which is preliminary data.</text>
</comment>
<dbReference type="PROSITE" id="PS50977">
    <property type="entry name" value="HTH_TETR_2"/>
    <property type="match status" value="1"/>
</dbReference>
<evidence type="ECO:0000259" key="3">
    <source>
        <dbReference type="PROSITE" id="PS50977"/>
    </source>
</evidence>
<name>A0A5C5GDQ0_9RHOB</name>
<gene>
    <name evidence="4" type="ORF">FHY64_06080</name>
</gene>
<dbReference type="AlphaFoldDB" id="A0A5C5GDQ0"/>
<accession>A0A5C5GDQ0</accession>